<reference evidence="2 3" key="1">
    <citation type="journal article" date="2021" name="Commun. Biol.">
        <title>The genome of Shorea leprosula (Dipterocarpaceae) highlights the ecological relevance of drought in aseasonal tropical rainforests.</title>
        <authorList>
            <person name="Ng K.K.S."/>
            <person name="Kobayashi M.J."/>
            <person name="Fawcett J.A."/>
            <person name="Hatakeyama M."/>
            <person name="Paape T."/>
            <person name="Ng C.H."/>
            <person name="Ang C.C."/>
            <person name="Tnah L.H."/>
            <person name="Lee C.T."/>
            <person name="Nishiyama T."/>
            <person name="Sese J."/>
            <person name="O'Brien M.J."/>
            <person name="Copetti D."/>
            <person name="Mohd Noor M.I."/>
            <person name="Ong R.C."/>
            <person name="Putra M."/>
            <person name="Sireger I.Z."/>
            <person name="Indrioko S."/>
            <person name="Kosugi Y."/>
            <person name="Izuno A."/>
            <person name="Isagi Y."/>
            <person name="Lee S.L."/>
            <person name="Shimizu K.K."/>
        </authorList>
    </citation>
    <scope>NUCLEOTIDE SEQUENCE [LARGE SCALE GENOMIC DNA]</scope>
    <source>
        <strain evidence="2">214</strain>
    </source>
</reference>
<accession>A0AAV5M3Z1</accession>
<gene>
    <name evidence="2" type="ORF">SLEP1_g51433</name>
</gene>
<organism evidence="2 3">
    <name type="scientific">Rubroshorea leprosula</name>
    <dbReference type="NCBI Taxonomy" id="152421"/>
    <lineage>
        <taxon>Eukaryota</taxon>
        <taxon>Viridiplantae</taxon>
        <taxon>Streptophyta</taxon>
        <taxon>Embryophyta</taxon>
        <taxon>Tracheophyta</taxon>
        <taxon>Spermatophyta</taxon>
        <taxon>Magnoliopsida</taxon>
        <taxon>eudicotyledons</taxon>
        <taxon>Gunneridae</taxon>
        <taxon>Pentapetalae</taxon>
        <taxon>rosids</taxon>
        <taxon>malvids</taxon>
        <taxon>Malvales</taxon>
        <taxon>Dipterocarpaceae</taxon>
        <taxon>Rubroshorea</taxon>
    </lineage>
</organism>
<proteinExistence type="predicted"/>
<protein>
    <submittedName>
        <fullName evidence="2">Uncharacterized protein</fullName>
    </submittedName>
</protein>
<dbReference type="Proteomes" id="UP001054252">
    <property type="component" value="Unassembled WGS sequence"/>
</dbReference>
<evidence type="ECO:0000256" key="1">
    <source>
        <dbReference type="SAM" id="MobiDB-lite"/>
    </source>
</evidence>
<feature type="compositionally biased region" description="Basic residues" evidence="1">
    <location>
        <begin position="51"/>
        <end position="70"/>
    </location>
</feature>
<evidence type="ECO:0000313" key="2">
    <source>
        <dbReference type="EMBL" id="GKV44235.1"/>
    </source>
</evidence>
<sequence>MGSTGVEKGYYNCTKPEVLLQSTSVLRIDLQSLEVELGETPENIRKETSNKRSKAVGCKKKRFARRQLAS</sequence>
<comment type="caution">
    <text evidence="2">The sequence shown here is derived from an EMBL/GenBank/DDBJ whole genome shotgun (WGS) entry which is preliminary data.</text>
</comment>
<name>A0AAV5M3Z1_9ROSI</name>
<dbReference type="EMBL" id="BPVZ01000178">
    <property type="protein sequence ID" value="GKV44235.1"/>
    <property type="molecule type" value="Genomic_DNA"/>
</dbReference>
<keyword evidence="3" id="KW-1185">Reference proteome</keyword>
<evidence type="ECO:0000313" key="3">
    <source>
        <dbReference type="Proteomes" id="UP001054252"/>
    </source>
</evidence>
<dbReference type="AlphaFoldDB" id="A0AAV5M3Z1"/>
<feature type="region of interest" description="Disordered" evidence="1">
    <location>
        <begin position="44"/>
        <end position="70"/>
    </location>
</feature>